<dbReference type="Proteomes" id="UP000752297">
    <property type="component" value="Unassembled WGS sequence"/>
</dbReference>
<dbReference type="EMBL" id="JAHRVA010000004">
    <property type="protein sequence ID" value="MBV2143946.1"/>
    <property type="molecule type" value="Genomic_DNA"/>
</dbReference>
<dbReference type="AlphaFoldDB" id="A0A949PMD0"/>
<keyword evidence="3" id="KW-1185">Reference proteome</keyword>
<comment type="caution">
    <text evidence="2">The sequence shown here is derived from an EMBL/GenBank/DDBJ whole genome shotgun (WGS) entry which is preliminary data.</text>
</comment>
<evidence type="ECO:0000256" key="1">
    <source>
        <dbReference type="SAM" id="MobiDB-lite"/>
    </source>
</evidence>
<proteinExistence type="predicted"/>
<name>A0A949PMD0_9HYPH</name>
<protein>
    <submittedName>
        <fullName evidence="2">Uncharacterized protein</fullName>
    </submittedName>
</protein>
<evidence type="ECO:0000313" key="3">
    <source>
        <dbReference type="Proteomes" id="UP000752297"/>
    </source>
</evidence>
<organism evidence="2 3">
    <name type="scientific">Falsochrobactrum tianjinense</name>
    <dbReference type="NCBI Taxonomy" id="2706015"/>
    <lineage>
        <taxon>Bacteria</taxon>
        <taxon>Pseudomonadati</taxon>
        <taxon>Pseudomonadota</taxon>
        <taxon>Alphaproteobacteria</taxon>
        <taxon>Hyphomicrobiales</taxon>
        <taxon>Brucellaceae</taxon>
        <taxon>Falsochrobactrum</taxon>
    </lineage>
</organism>
<accession>A0A949PMD0</accession>
<reference evidence="2 3" key="1">
    <citation type="submission" date="2021-06" db="EMBL/GenBank/DDBJ databases">
        <title>Falsochrobactrum tianjin sp.nov., a new petroleum-degrading bacteria isolated from oily soils.</title>
        <authorList>
            <person name="Chen G."/>
            <person name="Chen H."/>
            <person name="Tian J."/>
            <person name="Qing J."/>
            <person name="Zhong L."/>
            <person name="Ma W."/>
            <person name="Song Y."/>
            <person name="Cui X."/>
            <person name="Yan B."/>
        </authorList>
    </citation>
    <scope>NUCLEOTIDE SEQUENCE [LARGE SCALE GENOMIC DNA]</scope>
    <source>
        <strain evidence="2 3">TDYN1</strain>
    </source>
</reference>
<gene>
    <name evidence="2" type="ORF">KUG47_10620</name>
</gene>
<feature type="compositionally biased region" description="Low complexity" evidence="1">
    <location>
        <begin position="20"/>
        <end position="31"/>
    </location>
</feature>
<feature type="region of interest" description="Disordered" evidence="1">
    <location>
        <begin position="1"/>
        <end position="31"/>
    </location>
</feature>
<sequence length="109" mass="10997">MYSPPFGANSGPEKPDRHYSSCQSLSQSPASGRRYQFAGGVPVSGVDGAGFVVAGGIVSLFEGAAGVSGAGDAGGVAFSFELSLQAANPRKDAAAIDAIRNFFIMALLP</sequence>
<evidence type="ECO:0000313" key="2">
    <source>
        <dbReference type="EMBL" id="MBV2143946.1"/>
    </source>
</evidence>
<dbReference type="RefSeq" id="WP_217677941.1">
    <property type="nucleotide sequence ID" value="NZ_JAHRVA010000004.1"/>
</dbReference>